<dbReference type="Gene3D" id="1.10.10.60">
    <property type="entry name" value="Homeodomain-like"/>
    <property type="match status" value="1"/>
</dbReference>
<dbReference type="RefSeq" id="WP_168981553.1">
    <property type="nucleotide sequence ID" value="NZ_JABAGD010000010.1"/>
</dbReference>
<protein>
    <submittedName>
        <fullName evidence="1">Carbon monoxide dehydrogenase</fullName>
    </submittedName>
</protein>
<evidence type="ECO:0000313" key="1">
    <source>
        <dbReference type="EMBL" id="NMF04559.1"/>
    </source>
</evidence>
<name>A0A7X9SME7_CLOBE</name>
<comment type="caution">
    <text evidence="1">The sequence shown here is derived from an EMBL/GenBank/DDBJ whole genome shotgun (WGS) entry which is preliminary data.</text>
</comment>
<dbReference type="AlphaFoldDB" id="A0A7X9SME7"/>
<organism evidence="1 2">
    <name type="scientific">Clostridium beijerinckii</name>
    <name type="common">Clostridium MP</name>
    <dbReference type="NCBI Taxonomy" id="1520"/>
    <lineage>
        <taxon>Bacteria</taxon>
        <taxon>Bacillati</taxon>
        <taxon>Bacillota</taxon>
        <taxon>Clostridia</taxon>
        <taxon>Eubacteriales</taxon>
        <taxon>Clostridiaceae</taxon>
        <taxon>Clostridium</taxon>
    </lineage>
</organism>
<accession>A0A7X9SME7</accession>
<dbReference type="EMBL" id="JABAGD010000010">
    <property type="protein sequence ID" value="NMF04559.1"/>
    <property type="molecule type" value="Genomic_DNA"/>
</dbReference>
<reference evidence="1 2" key="1">
    <citation type="submission" date="2020-04" db="EMBL/GenBank/DDBJ databases">
        <authorList>
            <person name="Hitch T.C.A."/>
            <person name="Wylensek D."/>
            <person name="Clavel T."/>
        </authorList>
    </citation>
    <scope>NUCLEOTIDE SEQUENCE [LARGE SCALE GENOMIC DNA]</scope>
    <source>
        <strain evidence="1 2">WB01_NA02</strain>
    </source>
</reference>
<proteinExistence type="predicted"/>
<evidence type="ECO:0000313" key="2">
    <source>
        <dbReference type="Proteomes" id="UP000587880"/>
    </source>
</evidence>
<gene>
    <name evidence="1" type="ORF">HF849_07250</name>
</gene>
<sequence>MEVDKKRLSDEQYKAIELLANGENKTDTGKLVGVTRQTIDNWMKNKEFKAAFDEYKTIIKNLADVEMNGHAKSLMDNLIRIALTGKSEKNRLDATIYGLNRIYGTPTNKIEQTTENKDNNNNNKDKADINDLLSEIDSDKVIQIKQA</sequence>
<dbReference type="Proteomes" id="UP000587880">
    <property type="component" value="Unassembled WGS sequence"/>
</dbReference>